<evidence type="ECO:0000313" key="2">
    <source>
        <dbReference type="EMBL" id="SMO72560.1"/>
    </source>
</evidence>
<dbReference type="Pfam" id="PF00535">
    <property type="entry name" value="Glycos_transf_2"/>
    <property type="match status" value="1"/>
</dbReference>
<feature type="domain" description="Glycosyltransferase 2-like" evidence="1">
    <location>
        <begin position="4"/>
        <end position="147"/>
    </location>
</feature>
<dbReference type="GO" id="GO:0016758">
    <property type="term" value="F:hexosyltransferase activity"/>
    <property type="evidence" value="ECO:0007669"/>
    <property type="project" value="UniProtKB-ARBA"/>
</dbReference>
<gene>
    <name evidence="2" type="ORF">SAMN06265171_105241</name>
</gene>
<dbReference type="PANTHER" id="PTHR22916:SF3">
    <property type="entry name" value="UDP-GLCNAC:BETAGAL BETA-1,3-N-ACETYLGLUCOSAMINYLTRANSFERASE-LIKE PROTEIN 1"/>
    <property type="match status" value="1"/>
</dbReference>
<organism evidence="2 3">
    <name type="scientific">Chryseobacterium rhizoplanae</name>
    <dbReference type="NCBI Taxonomy" id="1609531"/>
    <lineage>
        <taxon>Bacteria</taxon>
        <taxon>Pseudomonadati</taxon>
        <taxon>Bacteroidota</taxon>
        <taxon>Flavobacteriia</taxon>
        <taxon>Flavobacteriales</taxon>
        <taxon>Weeksellaceae</taxon>
        <taxon>Chryseobacterium group</taxon>
        <taxon>Chryseobacterium</taxon>
    </lineage>
</organism>
<dbReference type="Gene3D" id="3.90.550.10">
    <property type="entry name" value="Spore Coat Polysaccharide Biosynthesis Protein SpsA, Chain A"/>
    <property type="match status" value="1"/>
</dbReference>
<dbReference type="InterPro" id="IPR001173">
    <property type="entry name" value="Glyco_trans_2-like"/>
</dbReference>
<dbReference type="Proteomes" id="UP000316916">
    <property type="component" value="Unassembled WGS sequence"/>
</dbReference>
<dbReference type="RefSeq" id="WP_142718453.1">
    <property type="nucleotide sequence ID" value="NZ_FXTC01000005.1"/>
</dbReference>
<dbReference type="InterPro" id="IPR029044">
    <property type="entry name" value="Nucleotide-diphossugar_trans"/>
</dbReference>
<proteinExistence type="predicted"/>
<evidence type="ECO:0000259" key="1">
    <source>
        <dbReference type="Pfam" id="PF00535"/>
    </source>
</evidence>
<dbReference type="CDD" id="cd00761">
    <property type="entry name" value="Glyco_tranf_GTA_type"/>
    <property type="match status" value="1"/>
</dbReference>
<dbReference type="PANTHER" id="PTHR22916">
    <property type="entry name" value="GLYCOSYLTRANSFERASE"/>
    <property type="match status" value="1"/>
</dbReference>
<evidence type="ECO:0000313" key="3">
    <source>
        <dbReference type="Proteomes" id="UP000316916"/>
    </source>
</evidence>
<protein>
    <submittedName>
        <fullName evidence="2">Glycosyl transferase family 2</fullName>
    </submittedName>
</protein>
<keyword evidence="2" id="KW-0808">Transferase</keyword>
<accession>A0A521DNN6</accession>
<name>A0A521DNN6_9FLAO</name>
<keyword evidence="3" id="KW-1185">Reference proteome</keyword>
<reference evidence="2 3" key="1">
    <citation type="submission" date="2017-05" db="EMBL/GenBank/DDBJ databases">
        <authorList>
            <person name="Varghese N."/>
            <person name="Submissions S."/>
        </authorList>
    </citation>
    <scope>NUCLEOTIDE SEQUENCE [LARGE SCALE GENOMIC DNA]</scope>
    <source>
        <strain evidence="2 3">DSM 29371</strain>
    </source>
</reference>
<sequence>MKISVIISVYNAEEFVANAVRSALQFEEVCEVFLIEYGSSDHSLTICEKLEEDYDRIKLFQHNQCRNKGNITSRNLGIENASGDFISFLDASNYYLPNRFDAERELLKNQKVDGVYGAVGIHYYSQRAKEKYYHLYKDCLIPCCKKCHPKTFIPRRLNKADLFDQFSIDTLTVRKDRLLEKMHYLFTSYSMQGDVEFLLSLSYYLELYYGILHEPVAMQGVHDSCKVLWISNKEVLSAITE</sequence>
<dbReference type="AlphaFoldDB" id="A0A521DNN6"/>
<dbReference type="EMBL" id="FXTC01000005">
    <property type="protein sequence ID" value="SMO72560.1"/>
    <property type="molecule type" value="Genomic_DNA"/>
</dbReference>
<dbReference type="SUPFAM" id="SSF53448">
    <property type="entry name" value="Nucleotide-diphospho-sugar transferases"/>
    <property type="match status" value="1"/>
</dbReference>